<evidence type="ECO:0000256" key="1">
    <source>
        <dbReference type="SAM" id="Phobius"/>
    </source>
</evidence>
<name>A0A163QU02_9CELL</name>
<feature type="transmembrane region" description="Helical" evidence="1">
    <location>
        <begin position="6"/>
        <end position="31"/>
    </location>
</feature>
<accession>A0A163QU02</accession>
<comment type="caution">
    <text evidence="2">The sequence shown here is derived from an EMBL/GenBank/DDBJ whole genome shotgun (WGS) entry which is preliminary data.</text>
</comment>
<protein>
    <submittedName>
        <fullName evidence="2">Uncharacterized protein</fullName>
    </submittedName>
</protein>
<gene>
    <name evidence="2" type="ORF">OJAG_28250</name>
</gene>
<organism evidence="2 3">
    <name type="scientific">Oerskovia enterophila</name>
    <dbReference type="NCBI Taxonomy" id="43678"/>
    <lineage>
        <taxon>Bacteria</taxon>
        <taxon>Bacillati</taxon>
        <taxon>Actinomycetota</taxon>
        <taxon>Actinomycetes</taxon>
        <taxon>Micrococcales</taxon>
        <taxon>Cellulomonadaceae</taxon>
        <taxon>Oerskovia</taxon>
    </lineage>
</organism>
<dbReference type="AlphaFoldDB" id="A0A163QU02"/>
<keyword evidence="1" id="KW-1133">Transmembrane helix</keyword>
<keyword evidence="1" id="KW-0472">Membrane</keyword>
<proteinExistence type="predicted"/>
<sequence>MEAEWAAVVVAGVAGLISLGSVAVAIIAVSYSRGQRDATERQAVAAEAQVDFMRRQVELMESSAAAGHPLAAAPDVPPWTLQYARGDMFTLTNGGTRTAFDVRIDVPEDIITAGTYAWPKVDPRASVSFLAAFSMASRSRSVTVRWTDEPAGPELEWTTDIPFKQ</sequence>
<dbReference type="RefSeq" id="WP_068709243.1">
    <property type="nucleotide sequence ID" value="NZ_LRIE01000079.1"/>
</dbReference>
<evidence type="ECO:0000313" key="2">
    <source>
        <dbReference type="EMBL" id="KZM34526.1"/>
    </source>
</evidence>
<reference evidence="2 3" key="1">
    <citation type="submission" date="2016-01" db="EMBL/GenBank/DDBJ databases">
        <title>Genome sequence of Oerskovia enterophila VJag, an agar and cellulose degrading bacterium.</title>
        <authorList>
            <person name="Poehlein A."/>
            <person name="Jag V."/>
            <person name="Bengelsdorf F."/>
            <person name="Duerre P."/>
            <person name="Daniel R."/>
        </authorList>
    </citation>
    <scope>NUCLEOTIDE SEQUENCE [LARGE SCALE GENOMIC DNA]</scope>
    <source>
        <strain evidence="2 3">VJag</strain>
    </source>
</reference>
<dbReference type="EMBL" id="LRIE01000079">
    <property type="protein sequence ID" value="KZM34526.1"/>
    <property type="molecule type" value="Genomic_DNA"/>
</dbReference>
<dbReference type="Proteomes" id="UP000076447">
    <property type="component" value="Unassembled WGS sequence"/>
</dbReference>
<dbReference type="PATRIC" id="fig|43678.3.peg.2955"/>
<keyword evidence="1" id="KW-0812">Transmembrane</keyword>
<evidence type="ECO:0000313" key="3">
    <source>
        <dbReference type="Proteomes" id="UP000076447"/>
    </source>
</evidence>
<dbReference type="OrthoDB" id="5150040at2"/>